<proteinExistence type="predicted"/>
<dbReference type="Proteomes" id="UP000045782">
    <property type="component" value="Unassembled WGS sequence"/>
</dbReference>
<protein>
    <submittedName>
        <fullName evidence="4">Putative transmembrane anti-sigma factor</fullName>
    </submittedName>
</protein>
<keyword evidence="2" id="KW-0804">Transcription</keyword>
<keyword evidence="4" id="KW-0812">Transmembrane</keyword>
<organism evidence="4 5">
    <name type="scientific">Mycobacteroides abscessus</name>
    <dbReference type="NCBI Taxonomy" id="36809"/>
    <lineage>
        <taxon>Bacteria</taxon>
        <taxon>Bacillati</taxon>
        <taxon>Actinomycetota</taxon>
        <taxon>Actinomycetes</taxon>
        <taxon>Mycobacteriales</taxon>
        <taxon>Mycobacteriaceae</taxon>
        <taxon>Mycobacteroides</taxon>
    </lineage>
</organism>
<reference evidence="4 5" key="1">
    <citation type="submission" date="2015-03" db="EMBL/GenBank/DDBJ databases">
        <authorList>
            <person name="Murphy D."/>
        </authorList>
    </citation>
    <scope>NUCLEOTIDE SEQUENCE [LARGE SCALE GENOMIC DNA]</scope>
    <source>
        <strain evidence="4 5">PAP088</strain>
    </source>
</reference>
<accession>A0A0U0ZSA9</accession>
<evidence type="ECO:0000256" key="1">
    <source>
        <dbReference type="ARBA" id="ARBA00023015"/>
    </source>
</evidence>
<feature type="domain" description="Putative zinc-finger" evidence="3">
    <location>
        <begin position="13"/>
        <end position="38"/>
    </location>
</feature>
<dbReference type="AlphaFoldDB" id="A0A0U0ZSA9"/>
<evidence type="ECO:0000259" key="3">
    <source>
        <dbReference type="Pfam" id="PF13490"/>
    </source>
</evidence>
<dbReference type="EMBL" id="CSWP01000008">
    <property type="protein sequence ID" value="CPV65240.1"/>
    <property type="molecule type" value="Genomic_DNA"/>
</dbReference>
<evidence type="ECO:0000256" key="2">
    <source>
        <dbReference type="ARBA" id="ARBA00023163"/>
    </source>
</evidence>
<dbReference type="Pfam" id="PF13490">
    <property type="entry name" value="zf-HC2"/>
    <property type="match status" value="1"/>
</dbReference>
<name>A0A0U0ZSA9_9MYCO</name>
<keyword evidence="4" id="KW-0472">Membrane</keyword>
<evidence type="ECO:0000313" key="4">
    <source>
        <dbReference type="EMBL" id="CPV65240.1"/>
    </source>
</evidence>
<dbReference type="InterPro" id="IPR041916">
    <property type="entry name" value="Anti_sigma_zinc_sf"/>
</dbReference>
<evidence type="ECO:0000313" key="5">
    <source>
        <dbReference type="Proteomes" id="UP000045782"/>
    </source>
</evidence>
<dbReference type="InterPro" id="IPR027383">
    <property type="entry name" value="Znf_put"/>
</dbReference>
<gene>
    <name evidence="4" type="ORF">ERS075579_03795</name>
</gene>
<keyword evidence="1" id="KW-0805">Transcription regulation</keyword>
<sequence length="249" mass="27188">MTIEHVYADWDAAYVLGALSSTERREYEQHLVDCVSCQRALSEVTAMPGLLSKVDRGYAEKMELEDPPVLAKPATSCPVQALWPRLQARWRRQSVVRRLAYVGAVAVAAAVALTVSLVPPPWYHRPAPMNVAAGSLPAGEHWQPMRQVTPSPLSAQVALVRDGTGTRIEMWCSYPVYGDDADDSAAAPYALRIGTRTGQNIIASSWTAKPGSTLMTSTTVPMAQDQIESIQVIDNHGDTSPLVFLELHH</sequence>
<dbReference type="RefSeq" id="WP_016891661.1">
    <property type="nucleotide sequence ID" value="NZ_CSWP01000008.1"/>
</dbReference>
<dbReference type="Gene3D" id="1.10.10.1320">
    <property type="entry name" value="Anti-sigma factor, zinc-finger domain"/>
    <property type="match status" value="1"/>
</dbReference>